<dbReference type="Pfam" id="PF14745">
    <property type="entry name" value="WASH-4_N"/>
    <property type="match status" value="1"/>
</dbReference>
<dbReference type="InterPro" id="IPR027307">
    <property type="entry name" value="WASH7"/>
</dbReference>
<comment type="caution">
    <text evidence="3">The sequence shown here is derived from an EMBL/GenBank/DDBJ whole genome shotgun (WGS) entry which is preliminary data.</text>
</comment>
<dbReference type="InterPro" id="IPR028191">
    <property type="entry name" value="WASH-4_N"/>
</dbReference>
<organism evidence="3 4">
    <name type="scientific">Tetraparma gracilis</name>
    <dbReference type="NCBI Taxonomy" id="2962635"/>
    <lineage>
        <taxon>Eukaryota</taxon>
        <taxon>Sar</taxon>
        <taxon>Stramenopiles</taxon>
        <taxon>Ochrophyta</taxon>
        <taxon>Bolidophyceae</taxon>
        <taxon>Parmales</taxon>
        <taxon>Triparmaceae</taxon>
        <taxon>Tetraparma</taxon>
    </lineage>
</organism>
<dbReference type="Proteomes" id="UP001165060">
    <property type="component" value="Unassembled WGS sequence"/>
</dbReference>
<proteinExistence type="predicted"/>
<dbReference type="InterPro" id="IPR028282">
    <property type="entry name" value="WASH-7_central"/>
</dbReference>
<dbReference type="Pfam" id="PF14744">
    <property type="entry name" value="WASH-7_mid"/>
    <property type="match status" value="1"/>
</dbReference>
<dbReference type="EMBL" id="BRYB01005126">
    <property type="protein sequence ID" value="GMI20777.1"/>
    <property type="molecule type" value="Genomic_DNA"/>
</dbReference>
<feature type="domain" description="WASH complex subunit 7 central" evidence="1">
    <location>
        <begin position="481"/>
        <end position="727"/>
    </location>
</feature>
<sequence length="727" mass="80560">MGNSLHFFQEVHNFQLRVARVARNAVCQIGGFKGDDVFRNVHVVPVGEALCECFRILVTLDSAVSANADLADAWRLYKMAVRDKSAQNIAAGTTDPEFTKFEKMLVTLDESVLSANCFLSCMEQDYSPGGVNGGGIPPRENKGLHSELKSLMIILYDRYEKLVNSPSETTERRQLVGVYGLYAVYRRIVPANEMPDAKLFKKLFTTFPSKCPIVPICGDAAWYPTEFMMEYAPFEVKNLPDSSKTALDFCKRLDAGFPAAVNTMRTQCSAWVATADSDLSASAREYSAAAGSVSDVVDNRGSLILKGVVIAYRASLLVKTLLAIHKSLGIPLTSKLIKPVRQAVEILKAVEAELTTRRRAAVVTAVPACMRQLAQGVLRKFKALRTVVDTNAKQGGGGGSGRKIRKLAACLAALEGSLKGSSTYGPARRYAAYVSACCCSDASVSGGVAASDALQAEALLRRLSLLASLDQHIKSSSSCEFLYFNRELLGVFFQEIWEKEKKADVVGLQLLVNGCTDCEQMLRCAPQLEKGDGDAFVTEYRKFLLKDVLHEEIVEKLCREIETDLRLAIHTKNLDHMSVMNPVKDKRDKIRPYIVMGPITVFDEVLDVHDKVKRFLEATFYNLTTLALHDWLTYSEMANLAREKYNIVLADSHLPMGSLDQGLDVLQIMRNIHVFVARFVYNLNQQVFVERRPDRGAKYLNTISIDSISCSIRQHGLGIMNTTINYT</sequence>
<evidence type="ECO:0000259" key="1">
    <source>
        <dbReference type="Pfam" id="PF14744"/>
    </source>
</evidence>
<evidence type="ECO:0000313" key="3">
    <source>
        <dbReference type="EMBL" id="GMI20777.1"/>
    </source>
</evidence>
<dbReference type="PANTHER" id="PTHR31409">
    <property type="entry name" value="WASH COMPLEX SUBUNIT 4"/>
    <property type="match status" value="1"/>
</dbReference>
<feature type="non-terminal residue" evidence="3">
    <location>
        <position position="727"/>
    </location>
</feature>
<dbReference type="PANTHER" id="PTHR31409:SF0">
    <property type="entry name" value="WASH COMPLEX SUBUNIT 4"/>
    <property type="match status" value="1"/>
</dbReference>
<evidence type="ECO:0000259" key="2">
    <source>
        <dbReference type="Pfam" id="PF14745"/>
    </source>
</evidence>
<protein>
    <submittedName>
        <fullName evidence="3">Uncharacterized protein</fullName>
    </submittedName>
</protein>
<reference evidence="3 4" key="1">
    <citation type="journal article" date="2023" name="Commun. Biol.">
        <title>Genome analysis of Parmales, the sister group of diatoms, reveals the evolutionary specialization of diatoms from phago-mixotrophs to photoautotrophs.</title>
        <authorList>
            <person name="Ban H."/>
            <person name="Sato S."/>
            <person name="Yoshikawa S."/>
            <person name="Yamada K."/>
            <person name="Nakamura Y."/>
            <person name="Ichinomiya M."/>
            <person name="Sato N."/>
            <person name="Blanc-Mathieu R."/>
            <person name="Endo H."/>
            <person name="Kuwata A."/>
            <person name="Ogata H."/>
        </authorList>
    </citation>
    <scope>NUCLEOTIDE SEQUENCE [LARGE SCALE GENOMIC DNA]</scope>
</reference>
<feature type="domain" description="WASH complex subunit 4 N-terminal" evidence="2">
    <location>
        <begin position="1"/>
        <end position="388"/>
    </location>
</feature>
<evidence type="ECO:0000313" key="4">
    <source>
        <dbReference type="Proteomes" id="UP001165060"/>
    </source>
</evidence>
<gene>
    <name evidence="3" type="ORF">TeGR_g8871</name>
</gene>
<keyword evidence="4" id="KW-1185">Reference proteome</keyword>
<accession>A0ABQ6M740</accession>
<name>A0ABQ6M740_9STRA</name>